<keyword evidence="4" id="KW-0804">Transcription</keyword>
<reference evidence="8" key="2">
    <citation type="journal article" date="2023" name="IMA Fungus">
        <title>Comparative genomic study of the Penicillium genus elucidates a diverse pangenome and 15 lateral gene transfer events.</title>
        <authorList>
            <person name="Petersen C."/>
            <person name="Sorensen T."/>
            <person name="Nielsen M.R."/>
            <person name="Sondergaard T.E."/>
            <person name="Sorensen J.L."/>
            <person name="Fitzpatrick D.A."/>
            <person name="Frisvad J.C."/>
            <person name="Nielsen K.L."/>
        </authorList>
    </citation>
    <scope>NUCLEOTIDE SEQUENCE</scope>
    <source>
        <strain evidence="8">IBT 29677</strain>
    </source>
</reference>
<dbReference type="EMBL" id="JAPZBU010000004">
    <property type="protein sequence ID" value="KAJ5407841.1"/>
    <property type="molecule type" value="Genomic_DNA"/>
</dbReference>
<dbReference type="CDD" id="cd12148">
    <property type="entry name" value="fungal_TF_MHR"/>
    <property type="match status" value="1"/>
</dbReference>
<evidence type="ECO:0000256" key="1">
    <source>
        <dbReference type="ARBA" id="ARBA00022833"/>
    </source>
</evidence>
<dbReference type="InterPro" id="IPR052073">
    <property type="entry name" value="Amide_Lactam_Regulators"/>
</dbReference>
<reference evidence="8" key="1">
    <citation type="submission" date="2022-12" db="EMBL/GenBank/DDBJ databases">
        <authorList>
            <person name="Petersen C."/>
        </authorList>
    </citation>
    <scope>NUCLEOTIDE SEQUENCE</scope>
    <source>
        <strain evidence="8">IBT 29677</strain>
    </source>
</reference>
<evidence type="ECO:0000313" key="8">
    <source>
        <dbReference type="EMBL" id="KAJ5407841.1"/>
    </source>
</evidence>
<keyword evidence="9" id="KW-1185">Reference proteome</keyword>
<organism evidence="8 9">
    <name type="scientific">Penicillium cosmopolitanum</name>
    <dbReference type="NCBI Taxonomy" id="1131564"/>
    <lineage>
        <taxon>Eukaryota</taxon>
        <taxon>Fungi</taxon>
        <taxon>Dikarya</taxon>
        <taxon>Ascomycota</taxon>
        <taxon>Pezizomycotina</taxon>
        <taxon>Eurotiomycetes</taxon>
        <taxon>Eurotiomycetidae</taxon>
        <taxon>Eurotiales</taxon>
        <taxon>Aspergillaceae</taxon>
        <taxon>Penicillium</taxon>
    </lineage>
</organism>
<gene>
    <name evidence="8" type="ORF">N7509_001724</name>
</gene>
<evidence type="ECO:0000256" key="4">
    <source>
        <dbReference type="ARBA" id="ARBA00023163"/>
    </source>
</evidence>
<comment type="caution">
    <text evidence="8">The sequence shown here is derived from an EMBL/GenBank/DDBJ whole genome shotgun (WGS) entry which is preliminary data.</text>
</comment>
<evidence type="ECO:0000256" key="3">
    <source>
        <dbReference type="ARBA" id="ARBA00023125"/>
    </source>
</evidence>
<keyword evidence="1" id="KW-0862">Zinc</keyword>
<dbReference type="GO" id="GO:0008270">
    <property type="term" value="F:zinc ion binding"/>
    <property type="evidence" value="ECO:0007669"/>
    <property type="project" value="InterPro"/>
</dbReference>
<dbReference type="GO" id="GO:0003677">
    <property type="term" value="F:DNA binding"/>
    <property type="evidence" value="ECO:0007669"/>
    <property type="project" value="UniProtKB-KW"/>
</dbReference>
<dbReference type="Proteomes" id="UP001147747">
    <property type="component" value="Unassembled WGS sequence"/>
</dbReference>
<dbReference type="GeneID" id="81365341"/>
<dbReference type="AlphaFoldDB" id="A0A9W9W7H3"/>
<dbReference type="GO" id="GO:0006351">
    <property type="term" value="P:DNA-templated transcription"/>
    <property type="evidence" value="ECO:0007669"/>
    <property type="project" value="InterPro"/>
</dbReference>
<evidence type="ECO:0000256" key="5">
    <source>
        <dbReference type="ARBA" id="ARBA00023242"/>
    </source>
</evidence>
<sequence length="587" mass="66268">MVQRSDIRLMLLCACPDSVQSRVRCQLLQTPGLDTIDEDSAPRTTALHSIYRPEALPPNSAPAGPPVGNIILLCGGDDLIRAHMGETGCKGFATRQVTLEDYESFIQLRVKLNLIIAAQEYFIAPAFVVHDGMIRIDRAWLERNTEEIIWMNSEKSVGLRMRAVEKEATEDEAKSFDLEIQELHVRSALLLHDIRKAEENLDKEGVFPTPRGILRPRGYAYPMESSQNICTSETPTPLRRTRIAYSSTETPYAISPSTPSDCIPGPTPEQRNGAESQKSQRLPAQHIGDRLQTNFSENYADDSSTLHYVLELSHRPEGGLTEPLTVHHPIPASIADRPGMETNQLQTPISLQEALTLPTPDILRRLIYTFFDKIHPAYPVFDREKFSQSYSAGQTSPLVLQTICLLGFTIGSDDLVVAAGFTDRATARKTHFLRAKALYDADYETDRMNLAAVLLLLGFWWASHDDQKDVCHWVGCAITYAQSLGMHRSMSQSSMSPRMKSLRKRIWWIIYSRDRHTAGAFGRPTRIRDEDCDIEALTEEDFDFDTDFDQSLIPAQKDYHVSYVIEMAKLAALRESNRQQYAYQCLV</sequence>
<keyword evidence="3" id="KW-0238">DNA-binding</keyword>
<keyword evidence="5" id="KW-0539">Nucleus</keyword>
<dbReference type="InterPro" id="IPR007219">
    <property type="entry name" value="XnlR_reg_dom"/>
</dbReference>
<feature type="compositionally biased region" description="Polar residues" evidence="6">
    <location>
        <begin position="269"/>
        <end position="282"/>
    </location>
</feature>
<name>A0A9W9W7H3_9EURO</name>
<accession>A0A9W9W7H3</accession>
<dbReference type="Pfam" id="PF04082">
    <property type="entry name" value="Fungal_trans"/>
    <property type="match status" value="1"/>
</dbReference>
<evidence type="ECO:0000256" key="6">
    <source>
        <dbReference type="SAM" id="MobiDB-lite"/>
    </source>
</evidence>
<dbReference type="PANTHER" id="PTHR47171:SF1">
    <property type="entry name" value="ZN(II)2CYS6 TRANSCRIPTION FACTOR (EUROFUNG)"/>
    <property type="match status" value="1"/>
</dbReference>
<proteinExistence type="predicted"/>
<dbReference type="SMART" id="SM00906">
    <property type="entry name" value="Fungal_trans"/>
    <property type="match status" value="1"/>
</dbReference>
<feature type="domain" description="Xylanolytic transcriptional activator regulatory" evidence="7">
    <location>
        <begin position="470"/>
        <end position="544"/>
    </location>
</feature>
<evidence type="ECO:0000259" key="7">
    <source>
        <dbReference type="SMART" id="SM00906"/>
    </source>
</evidence>
<dbReference type="OrthoDB" id="5121955at2759"/>
<keyword evidence="2" id="KW-0805">Transcription regulation</keyword>
<feature type="compositionally biased region" description="Polar residues" evidence="6">
    <location>
        <begin position="249"/>
        <end position="260"/>
    </location>
</feature>
<dbReference type="PANTHER" id="PTHR47171">
    <property type="entry name" value="FARA-RELATED"/>
    <property type="match status" value="1"/>
</dbReference>
<dbReference type="RefSeq" id="XP_056492156.1">
    <property type="nucleotide sequence ID" value="XM_056626361.1"/>
</dbReference>
<protein>
    <recommendedName>
        <fullName evidence="7">Xylanolytic transcriptional activator regulatory domain-containing protein</fullName>
    </recommendedName>
</protein>
<evidence type="ECO:0000256" key="2">
    <source>
        <dbReference type="ARBA" id="ARBA00023015"/>
    </source>
</evidence>
<evidence type="ECO:0000313" key="9">
    <source>
        <dbReference type="Proteomes" id="UP001147747"/>
    </source>
</evidence>
<feature type="region of interest" description="Disordered" evidence="6">
    <location>
        <begin position="249"/>
        <end position="283"/>
    </location>
</feature>